<dbReference type="Proteomes" id="UP000218432">
    <property type="component" value="Chromosome 3"/>
</dbReference>
<gene>
    <name evidence="1" type="ORF">BSFP_064910</name>
</gene>
<evidence type="ECO:0000313" key="1">
    <source>
        <dbReference type="EMBL" id="BAX63618.1"/>
    </source>
</evidence>
<evidence type="ECO:0000313" key="2">
    <source>
        <dbReference type="Proteomes" id="UP000218432"/>
    </source>
</evidence>
<dbReference type="EMBL" id="AP018113">
    <property type="protein sequence ID" value="BAX63618.1"/>
    <property type="molecule type" value="Genomic_DNA"/>
</dbReference>
<dbReference type="AlphaFoldDB" id="A0A1Y1BZ60"/>
<protein>
    <submittedName>
        <fullName evidence="1">Uncharacterized protein</fullName>
    </submittedName>
</protein>
<accession>A0A1Y1BZ60</accession>
<name>A0A1Y1BZ60_9BURK</name>
<sequence length="35" mass="3261">MTIATAAPSVQAGFDVLSPAFAGGRIASAGEGAPA</sequence>
<reference evidence="1 2" key="1">
    <citation type="journal article" date="2017" name="Genome Announc.">
        <title>Complete Genome Sequence of Burkholderia stabilis FERMP-21014.</title>
        <authorList>
            <person name="Konishi K."/>
            <person name="Kumagai T."/>
            <person name="Sakasegawa S."/>
            <person name="Tamura T."/>
        </authorList>
    </citation>
    <scope>NUCLEOTIDE SEQUENCE [LARGE SCALE GENOMIC DNA]</scope>
    <source>
        <strain evidence="1 2">FERMP-21014</strain>
    </source>
</reference>
<proteinExistence type="predicted"/>
<organism evidence="1 2">
    <name type="scientific">Burkholderia stabilis</name>
    <dbReference type="NCBI Taxonomy" id="95485"/>
    <lineage>
        <taxon>Bacteria</taxon>
        <taxon>Pseudomonadati</taxon>
        <taxon>Pseudomonadota</taxon>
        <taxon>Betaproteobacteria</taxon>
        <taxon>Burkholderiales</taxon>
        <taxon>Burkholderiaceae</taxon>
        <taxon>Burkholderia</taxon>
        <taxon>Burkholderia cepacia complex</taxon>
    </lineage>
</organism>